<comment type="catalytic activity">
    <reaction evidence="6">
        <text>L-threonyl-[protein] + ATP = 3-O-(5'-adenylyl)-L-threonyl-[protein] + diphosphate</text>
        <dbReference type="Rhea" id="RHEA:54292"/>
        <dbReference type="Rhea" id="RHEA-COMP:11060"/>
        <dbReference type="Rhea" id="RHEA-COMP:13847"/>
        <dbReference type="ChEBI" id="CHEBI:30013"/>
        <dbReference type="ChEBI" id="CHEBI:30616"/>
        <dbReference type="ChEBI" id="CHEBI:33019"/>
        <dbReference type="ChEBI" id="CHEBI:138113"/>
        <dbReference type="EC" id="2.7.7.108"/>
    </reaction>
</comment>
<dbReference type="SUPFAM" id="SSF140931">
    <property type="entry name" value="Fic-like"/>
    <property type="match status" value="1"/>
</dbReference>
<dbReference type="InterPro" id="IPR036597">
    <property type="entry name" value="Fido-like_dom_sf"/>
</dbReference>
<evidence type="ECO:0000313" key="10">
    <source>
        <dbReference type="Proteomes" id="UP000053405"/>
    </source>
</evidence>
<evidence type="ECO:0000256" key="6">
    <source>
        <dbReference type="ARBA" id="ARBA00047939"/>
    </source>
</evidence>
<keyword evidence="3" id="KW-0547">Nucleotide-binding</keyword>
<dbReference type="RefSeq" id="WP_005938721.1">
    <property type="nucleotide sequence ID" value="NZ_ATVK01000047.1"/>
</dbReference>
<dbReference type="AlphaFoldDB" id="L7LAQ9"/>
<evidence type="ECO:0000256" key="5">
    <source>
        <dbReference type="ARBA" id="ARBA00034531"/>
    </source>
</evidence>
<dbReference type="PANTHER" id="PTHR39560:SF1">
    <property type="entry name" value="PROTEIN ADENYLYLTRANSFERASE FIC-RELATED"/>
    <property type="match status" value="1"/>
</dbReference>
<protein>
    <recommendedName>
        <fullName evidence="5">protein adenylyltransferase</fullName>
        <ecNumber evidence="5">2.7.7.108</ecNumber>
    </recommendedName>
</protein>
<dbReference type="GO" id="GO:0005524">
    <property type="term" value="F:ATP binding"/>
    <property type="evidence" value="ECO:0007669"/>
    <property type="project" value="UniProtKB-KW"/>
</dbReference>
<evidence type="ECO:0000256" key="7">
    <source>
        <dbReference type="ARBA" id="ARBA00048696"/>
    </source>
</evidence>
<dbReference type="InterPro" id="IPR003812">
    <property type="entry name" value="Fido"/>
</dbReference>
<organism evidence="9 10">
    <name type="scientific">Gordonia hirsuta DSM 44140 = NBRC 16056</name>
    <dbReference type="NCBI Taxonomy" id="1121927"/>
    <lineage>
        <taxon>Bacteria</taxon>
        <taxon>Bacillati</taxon>
        <taxon>Actinomycetota</taxon>
        <taxon>Actinomycetes</taxon>
        <taxon>Mycobacteriales</taxon>
        <taxon>Gordoniaceae</taxon>
        <taxon>Gordonia</taxon>
    </lineage>
</organism>
<accession>L7LAQ9</accession>
<gene>
    <name evidence="9" type="ORF">GOHSU_16_01100</name>
</gene>
<feature type="domain" description="Fido" evidence="8">
    <location>
        <begin position="55"/>
        <end position="193"/>
    </location>
</feature>
<dbReference type="GO" id="GO:0051302">
    <property type="term" value="P:regulation of cell division"/>
    <property type="evidence" value="ECO:0007669"/>
    <property type="project" value="TreeGrafter"/>
</dbReference>
<keyword evidence="1" id="KW-0808">Transferase</keyword>
<keyword evidence="2" id="KW-0548">Nucleotidyltransferase</keyword>
<dbReference type="Pfam" id="PF02661">
    <property type="entry name" value="Fic"/>
    <property type="match status" value="1"/>
</dbReference>
<evidence type="ECO:0000259" key="8">
    <source>
        <dbReference type="PROSITE" id="PS51459"/>
    </source>
</evidence>
<reference evidence="9 10" key="1">
    <citation type="submission" date="2012-12" db="EMBL/GenBank/DDBJ databases">
        <title>Whole genome shotgun sequence of Gordonia hirsuta NBRC 16056.</title>
        <authorList>
            <person name="Isaki-Nakamura S."/>
            <person name="Hosoyama A."/>
            <person name="Tsuchikane K."/>
            <person name="Katsumata H."/>
            <person name="Baba S."/>
            <person name="Yamazaki S."/>
            <person name="Fujita N."/>
        </authorList>
    </citation>
    <scope>NUCLEOTIDE SEQUENCE [LARGE SCALE GENOMIC DNA]</scope>
    <source>
        <strain evidence="9 10">NBRC 16056</strain>
    </source>
</reference>
<dbReference type="eggNOG" id="COG2184">
    <property type="taxonomic scope" value="Bacteria"/>
</dbReference>
<keyword evidence="10" id="KW-1185">Reference proteome</keyword>
<dbReference type="PANTHER" id="PTHR39560">
    <property type="entry name" value="PROTEIN ADENYLYLTRANSFERASE FIC-RELATED"/>
    <property type="match status" value="1"/>
</dbReference>
<dbReference type="EMBL" id="BANT01000016">
    <property type="protein sequence ID" value="GAC57152.1"/>
    <property type="molecule type" value="Genomic_DNA"/>
</dbReference>
<dbReference type="PROSITE" id="PS51459">
    <property type="entry name" value="FIDO"/>
    <property type="match status" value="1"/>
</dbReference>
<name>L7LAQ9_9ACTN</name>
<dbReference type="STRING" id="1121927.GOHSU_16_01100"/>
<dbReference type="Proteomes" id="UP000053405">
    <property type="component" value="Unassembled WGS sequence"/>
</dbReference>
<dbReference type="OrthoDB" id="9813719at2"/>
<dbReference type="Gene3D" id="1.10.3290.10">
    <property type="entry name" value="Fido-like domain"/>
    <property type="match status" value="1"/>
</dbReference>
<evidence type="ECO:0000256" key="3">
    <source>
        <dbReference type="ARBA" id="ARBA00022741"/>
    </source>
</evidence>
<comment type="caution">
    <text evidence="9">The sequence shown here is derived from an EMBL/GenBank/DDBJ whole genome shotgun (WGS) entry which is preliminary data.</text>
</comment>
<comment type="catalytic activity">
    <reaction evidence="7">
        <text>L-tyrosyl-[protein] + ATP = O-(5'-adenylyl)-L-tyrosyl-[protein] + diphosphate</text>
        <dbReference type="Rhea" id="RHEA:54288"/>
        <dbReference type="Rhea" id="RHEA-COMP:10136"/>
        <dbReference type="Rhea" id="RHEA-COMP:13846"/>
        <dbReference type="ChEBI" id="CHEBI:30616"/>
        <dbReference type="ChEBI" id="CHEBI:33019"/>
        <dbReference type="ChEBI" id="CHEBI:46858"/>
        <dbReference type="ChEBI" id="CHEBI:83624"/>
        <dbReference type="EC" id="2.7.7.108"/>
    </reaction>
</comment>
<dbReference type="EC" id="2.7.7.108" evidence="5"/>
<sequence length="205" mass="23051">MANEAWEATFIPGTRVLKNRLGITDSAALDAVEQDLVYARQREIIRGTVELPLDYDSEHLQAIHRHLFGDLYPWAGVVRTYPTSKGMTTFAAPAEIADYLTAAKSVVDRTDWDHLDHGEFATRLAHVCAYLNTAHPFREGNGRTSKLFVQQLARQYGWDLDFLAVTPDQWNNASAFSGPDLGSFEPVPDTLYPVFRRILVPLTDD</sequence>
<proteinExistence type="predicted"/>
<evidence type="ECO:0000256" key="4">
    <source>
        <dbReference type="ARBA" id="ARBA00022840"/>
    </source>
</evidence>
<evidence type="ECO:0000313" key="9">
    <source>
        <dbReference type="EMBL" id="GAC57152.1"/>
    </source>
</evidence>
<dbReference type="GO" id="GO:0070733">
    <property type="term" value="F:AMPylase activity"/>
    <property type="evidence" value="ECO:0007669"/>
    <property type="project" value="UniProtKB-EC"/>
</dbReference>
<evidence type="ECO:0000256" key="1">
    <source>
        <dbReference type="ARBA" id="ARBA00022679"/>
    </source>
</evidence>
<keyword evidence="4" id="KW-0067">ATP-binding</keyword>
<evidence type="ECO:0000256" key="2">
    <source>
        <dbReference type="ARBA" id="ARBA00022695"/>
    </source>
</evidence>